<accession>A0ABR7FMI5</accession>
<name>A0ABR7FMI5_9FIRM</name>
<keyword evidence="1" id="KW-0732">Signal</keyword>
<evidence type="ECO:0000259" key="2">
    <source>
        <dbReference type="SMART" id="SM00635"/>
    </source>
</evidence>
<proteinExistence type="predicted"/>
<evidence type="ECO:0000313" key="3">
    <source>
        <dbReference type="EMBL" id="MBC5676417.1"/>
    </source>
</evidence>
<reference evidence="3 4" key="1">
    <citation type="submission" date="2020-08" db="EMBL/GenBank/DDBJ databases">
        <title>Genome public.</title>
        <authorList>
            <person name="Liu C."/>
            <person name="Sun Q."/>
        </authorList>
    </citation>
    <scope>NUCLEOTIDE SEQUENCE [LARGE SCALE GENOMIC DNA]</scope>
    <source>
        <strain evidence="3 4">NSJ-7</strain>
    </source>
</reference>
<feature type="chain" id="PRO_5045046335" evidence="1">
    <location>
        <begin position="39"/>
        <end position="234"/>
    </location>
</feature>
<dbReference type="Pfam" id="PF02368">
    <property type="entry name" value="Big_2"/>
    <property type="match status" value="2"/>
</dbReference>
<sequence length="234" mass="27097">MTIKDSWEENMKIKKLLPAVLAALLSLTVIMSPLSIHADEDDPKPTSIRRLNYSKKTLRVGQKFELEAYARPSDYDDDQLIWSTSNKKIVKIVSRDRRDDDITVKAVKTGKAKITCRIRGTKKKKTCTITVKKKAKKKYTKPTRIWVEDRYTDVDVHDWEDIEYKVYPRTATNKKVTFSSSNKKVATVNSKGYIYGKKPGRATITLTCKDNPKVKAYVHVYVEWDDDDDYDDYD</sequence>
<feature type="domain" description="BIG2" evidence="2">
    <location>
        <begin position="44"/>
        <end position="128"/>
    </location>
</feature>
<evidence type="ECO:0000313" key="4">
    <source>
        <dbReference type="Proteomes" id="UP000635828"/>
    </source>
</evidence>
<gene>
    <name evidence="3" type="ORF">H8S22_01955</name>
</gene>
<feature type="domain" description="BIG2" evidence="2">
    <location>
        <begin position="150"/>
        <end position="218"/>
    </location>
</feature>
<comment type="caution">
    <text evidence="3">The sequence shown here is derived from an EMBL/GenBank/DDBJ whole genome shotgun (WGS) entry which is preliminary data.</text>
</comment>
<dbReference type="Gene3D" id="2.60.40.1080">
    <property type="match status" value="2"/>
</dbReference>
<dbReference type="SUPFAM" id="SSF49373">
    <property type="entry name" value="Invasin/intimin cell-adhesion fragments"/>
    <property type="match status" value="2"/>
</dbReference>
<feature type="signal peptide" evidence="1">
    <location>
        <begin position="1"/>
        <end position="38"/>
    </location>
</feature>
<dbReference type="SMART" id="SM00635">
    <property type="entry name" value="BID_2"/>
    <property type="match status" value="2"/>
</dbReference>
<keyword evidence="4" id="KW-1185">Reference proteome</keyword>
<organism evidence="3 4">
    <name type="scientific">Anaerostipes hominis</name>
    <name type="common">ex Liu et al. 2021</name>
    <dbReference type="NCBI Taxonomy" id="2763018"/>
    <lineage>
        <taxon>Bacteria</taxon>
        <taxon>Bacillati</taxon>
        <taxon>Bacillota</taxon>
        <taxon>Clostridia</taxon>
        <taxon>Lachnospirales</taxon>
        <taxon>Lachnospiraceae</taxon>
        <taxon>Anaerostipes</taxon>
    </lineage>
</organism>
<dbReference type="InterPro" id="IPR003343">
    <property type="entry name" value="Big_2"/>
</dbReference>
<dbReference type="InterPro" id="IPR008964">
    <property type="entry name" value="Invasin/intimin_cell_adhesion"/>
</dbReference>
<evidence type="ECO:0000256" key="1">
    <source>
        <dbReference type="SAM" id="SignalP"/>
    </source>
</evidence>
<dbReference type="EMBL" id="JACOOS010000002">
    <property type="protein sequence ID" value="MBC5676417.1"/>
    <property type="molecule type" value="Genomic_DNA"/>
</dbReference>
<dbReference type="Proteomes" id="UP000635828">
    <property type="component" value="Unassembled WGS sequence"/>
</dbReference>
<protein>
    <submittedName>
        <fullName evidence="3">Ig-like domain-containing protein</fullName>
    </submittedName>
</protein>